<accession>A0A3M2RR45</accession>
<dbReference type="GO" id="GO:0016491">
    <property type="term" value="F:oxidoreductase activity"/>
    <property type="evidence" value="ECO:0007669"/>
    <property type="project" value="UniProtKB-KW"/>
</dbReference>
<dbReference type="Gene3D" id="3.40.50.720">
    <property type="entry name" value="NAD(P)-binding Rossmann-like Domain"/>
    <property type="match status" value="1"/>
</dbReference>
<dbReference type="EMBL" id="NKUJ01000321">
    <property type="protein sequence ID" value="RMJ07801.1"/>
    <property type="molecule type" value="Genomic_DNA"/>
</dbReference>
<evidence type="ECO:0000256" key="2">
    <source>
        <dbReference type="ARBA" id="ARBA00022857"/>
    </source>
</evidence>
<dbReference type="Proteomes" id="UP000277212">
    <property type="component" value="Unassembled WGS sequence"/>
</dbReference>
<dbReference type="OrthoDB" id="2898618at2759"/>
<evidence type="ECO:0000256" key="3">
    <source>
        <dbReference type="ARBA" id="ARBA00023002"/>
    </source>
</evidence>
<comment type="caution">
    <text evidence="4">The sequence shown here is derived from an EMBL/GenBank/DDBJ whole genome shotgun (WGS) entry which is preliminary data.</text>
</comment>
<keyword evidence="2" id="KW-0521">NADP</keyword>
<dbReference type="PRINTS" id="PR00081">
    <property type="entry name" value="GDHRDH"/>
</dbReference>
<dbReference type="PANTHER" id="PTHR43618:SF4">
    <property type="entry name" value="SHORT CHAIN DEHYDROGENASE_REDUCTASE FAMILY (AFU_ORTHOLOGUE AFUA_7G04540)"/>
    <property type="match status" value="1"/>
</dbReference>
<dbReference type="InterPro" id="IPR036291">
    <property type="entry name" value="NAD(P)-bd_dom_sf"/>
</dbReference>
<evidence type="ECO:0000256" key="1">
    <source>
        <dbReference type="ARBA" id="ARBA00006484"/>
    </source>
</evidence>
<dbReference type="InterPro" id="IPR002347">
    <property type="entry name" value="SDR_fam"/>
</dbReference>
<proteinExistence type="inferred from homology"/>
<keyword evidence="5" id="KW-1185">Reference proteome</keyword>
<name>A0A3M2RR45_9HYPO</name>
<evidence type="ECO:0000313" key="4">
    <source>
        <dbReference type="EMBL" id="RMJ07801.1"/>
    </source>
</evidence>
<dbReference type="InterPro" id="IPR052178">
    <property type="entry name" value="Sec_Metab_Biosynth_SDR"/>
</dbReference>
<comment type="similarity">
    <text evidence="1">Belongs to the short-chain dehydrogenases/reductases (SDR) family.</text>
</comment>
<reference evidence="4 5" key="1">
    <citation type="submission" date="2017-06" db="EMBL/GenBank/DDBJ databases">
        <title>Comparative genomic analysis of Ambrosia Fusariam Clade fungi.</title>
        <authorList>
            <person name="Stajich J.E."/>
            <person name="Carrillo J."/>
            <person name="Kijimoto T."/>
            <person name="Eskalen A."/>
            <person name="O'Donnell K."/>
            <person name="Kasson M."/>
        </authorList>
    </citation>
    <scope>NUCLEOTIDE SEQUENCE [LARGE SCALE GENOMIC DNA]</scope>
    <source>
        <strain evidence="4">UCR3666</strain>
    </source>
</reference>
<dbReference type="SUPFAM" id="SSF51735">
    <property type="entry name" value="NAD(P)-binding Rossmann-fold domains"/>
    <property type="match status" value="1"/>
</dbReference>
<dbReference type="PROSITE" id="PS00061">
    <property type="entry name" value="ADH_SHORT"/>
    <property type="match status" value="1"/>
</dbReference>
<dbReference type="CDD" id="cd05233">
    <property type="entry name" value="SDR_c"/>
    <property type="match status" value="1"/>
</dbReference>
<dbReference type="Pfam" id="PF00106">
    <property type="entry name" value="adh_short"/>
    <property type="match status" value="1"/>
</dbReference>
<dbReference type="STRING" id="2010991.A0A3M2RR45"/>
<organism evidence="4 5">
    <name type="scientific">Fusarium kuroshium</name>
    <dbReference type="NCBI Taxonomy" id="2010991"/>
    <lineage>
        <taxon>Eukaryota</taxon>
        <taxon>Fungi</taxon>
        <taxon>Dikarya</taxon>
        <taxon>Ascomycota</taxon>
        <taxon>Pezizomycotina</taxon>
        <taxon>Sordariomycetes</taxon>
        <taxon>Hypocreomycetidae</taxon>
        <taxon>Hypocreales</taxon>
        <taxon>Nectriaceae</taxon>
        <taxon>Fusarium</taxon>
        <taxon>Fusarium solani species complex</taxon>
    </lineage>
</organism>
<dbReference type="AlphaFoldDB" id="A0A3M2RR45"/>
<sequence length="306" mass="32659">MSNFSISNLFGVSGKVVVVTGGGSGLGKAITQGFSTNGAKVYITGRRFDVLEKTAKEFNEAGGNVIPIQSDVGTKDGCKALVDSISQKESHIDVLVNNAGVSRQIDFPAWDHNDADQVQKALWDGVDDEHFTFTNSVNVNGVYFTTVGFVPLLRKSEDPSVIIISSLAGLANQRAMGSLTYAISKAASLHMSKLLAGRFHPMKIRVNCILPGIFPTEMTTTDNTSNESSMNKFAVKAAKRCTAARKEVDSKSGRAGRPEEIVGPCLMLSSKAGGYMNGGHLIVEGGRLMGCSINDGLRMPEDTYVN</sequence>
<dbReference type="InterPro" id="IPR020904">
    <property type="entry name" value="Sc_DH/Rdtase_CS"/>
</dbReference>
<evidence type="ECO:0000313" key="5">
    <source>
        <dbReference type="Proteomes" id="UP000277212"/>
    </source>
</evidence>
<gene>
    <name evidence="4" type="ORF">CDV36_012604</name>
</gene>
<protein>
    <submittedName>
        <fullName evidence="4">Uncharacterized protein</fullName>
    </submittedName>
</protein>
<dbReference type="PANTHER" id="PTHR43618">
    <property type="entry name" value="7-ALPHA-HYDROXYSTEROID DEHYDROGENASE"/>
    <property type="match status" value="1"/>
</dbReference>
<keyword evidence="3" id="KW-0560">Oxidoreductase</keyword>